<keyword evidence="1" id="KW-0732">Signal</keyword>
<keyword evidence="3" id="KW-1185">Reference proteome</keyword>
<evidence type="ECO:0008006" key="4">
    <source>
        <dbReference type="Google" id="ProtNLM"/>
    </source>
</evidence>
<comment type="caution">
    <text evidence="2">The sequence shown here is derived from an EMBL/GenBank/DDBJ whole genome shotgun (WGS) entry which is preliminary data.</text>
</comment>
<name>A0A2T0WYS4_9RHOB</name>
<protein>
    <recommendedName>
        <fullName evidence="4">DUF302 domain-containing protein</fullName>
    </recommendedName>
</protein>
<evidence type="ECO:0000313" key="2">
    <source>
        <dbReference type="EMBL" id="PRY91853.1"/>
    </source>
</evidence>
<feature type="chain" id="PRO_5015556948" description="DUF302 domain-containing protein" evidence="1">
    <location>
        <begin position="20"/>
        <end position="147"/>
    </location>
</feature>
<dbReference type="Gene3D" id="3.30.310.70">
    <property type="entry name" value="TT1751-like domain"/>
    <property type="match status" value="1"/>
</dbReference>
<dbReference type="SUPFAM" id="SSF103247">
    <property type="entry name" value="TT1751-like"/>
    <property type="match status" value="1"/>
</dbReference>
<dbReference type="InterPro" id="IPR035923">
    <property type="entry name" value="TT1751-like_sf"/>
</dbReference>
<feature type="signal peptide" evidence="1">
    <location>
        <begin position="1"/>
        <end position="19"/>
    </location>
</feature>
<dbReference type="EMBL" id="PVTQ01000003">
    <property type="protein sequence ID" value="PRY91853.1"/>
    <property type="molecule type" value="Genomic_DNA"/>
</dbReference>
<dbReference type="Proteomes" id="UP000238392">
    <property type="component" value="Unassembled WGS sequence"/>
</dbReference>
<sequence>MRHLPIIAALCLSASATFAEEPVIYETDQSFDDVTFGLESAIIDAGLVIDHISHTGEMLERTRADIGSDKVLFQAADVYSFCSASVSRSVMEADLKNVMYCPYDIFVMVAADKPDTTVIGYRPFPEGPMQEVQQMLDGIVRNAIGIE</sequence>
<dbReference type="RefSeq" id="WP_106263500.1">
    <property type="nucleotide sequence ID" value="NZ_PVTQ01000003.1"/>
</dbReference>
<organism evidence="2 3">
    <name type="scientific">Donghicola tyrosinivorans</name>
    <dbReference type="NCBI Taxonomy" id="1652492"/>
    <lineage>
        <taxon>Bacteria</taxon>
        <taxon>Pseudomonadati</taxon>
        <taxon>Pseudomonadota</taxon>
        <taxon>Alphaproteobacteria</taxon>
        <taxon>Rhodobacterales</taxon>
        <taxon>Roseobacteraceae</taxon>
        <taxon>Donghicola</taxon>
    </lineage>
</organism>
<dbReference type="AlphaFoldDB" id="A0A2T0WYS4"/>
<accession>A0A2T0WYS4</accession>
<gene>
    <name evidence="2" type="ORF">CLV74_103443</name>
</gene>
<dbReference type="OrthoDB" id="7363179at2"/>
<evidence type="ECO:0000313" key="3">
    <source>
        <dbReference type="Proteomes" id="UP000238392"/>
    </source>
</evidence>
<reference evidence="2 3" key="1">
    <citation type="submission" date="2018-03" db="EMBL/GenBank/DDBJ databases">
        <title>Genomic Encyclopedia of Archaeal and Bacterial Type Strains, Phase II (KMG-II): from individual species to whole genera.</title>
        <authorList>
            <person name="Goeker M."/>
        </authorList>
    </citation>
    <scope>NUCLEOTIDE SEQUENCE [LARGE SCALE GENOMIC DNA]</scope>
    <source>
        <strain evidence="2 3">DSM 100212</strain>
    </source>
</reference>
<proteinExistence type="predicted"/>
<evidence type="ECO:0000256" key="1">
    <source>
        <dbReference type="SAM" id="SignalP"/>
    </source>
</evidence>